<keyword evidence="2" id="KW-1185">Reference proteome</keyword>
<comment type="caution">
    <text evidence="1">The sequence shown here is derived from an EMBL/GenBank/DDBJ whole genome shotgun (WGS) entry which is preliminary data.</text>
</comment>
<reference evidence="1 2" key="1">
    <citation type="submission" date="2013-06" db="EMBL/GenBank/DDBJ databases">
        <authorList>
            <person name="Weinstock G."/>
            <person name="Sodergren E."/>
            <person name="Lobos E.A."/>
            <person name="Fulton L."/>
            <person name="Fulton R."/>
            <person name="Courtney L."/>
            <person name="Fronick C."/>
            <person name="O'Laughlin M."/>
            <person name="Godfrey J."/>
            <person name="Wilson R.M."/>
            <person name="Miner T."/>
            <person name="Farmer C."/>
            <person name="Delehaunty K."/>
            <person name="Cordes M."/>
            <person name="Minx P."/>
            <person name="Tomlinson C."/>
            <person name="Chen J."/>
            <person name="Wollam A."/>
            <person name="Pepin K.H."/>
            <person name="Bhonagiri V."/>
            <person name="Zhang X."/>
            <person name="Warren W."/>
            <person name="Mitreva M."/>
            <person name="Mardis E.R."/>
            <person name="Wilson R.K."/>
        </authorList>
    </citation>
    <scope>NUCLEOTIDE SEQUENCE [LARGE SCALE GENOMIC DNA]</scope>
    <source>
        <strain evidence="1 2">ATCC 29099</strain>
    </source>
</reference>
<evidence type="ECO:0000313" key="1">
    <source>
        <dbReference type="EMBL" id="ERK40964.1"/>
    </source>
</evidence>
<sequence length="46" mass="5245">MEKSMKNMSLKTNPILSSRESILYWVPEPDKSNGATLFLEVDLMEA</sequence>
<dbReference type="Proteomes" id="UP000016608">
    <property type="component" value="Unassembled WGS sequence"/>
</dbReference>
<gene>
    <name evidence="1" type="ORF">HMPREF0373_03347</name>
</gene>
<evidence type="ECO:0000313" key="2">
    <source>
        <dbReference type="Proteomes" id="UP000016608"/>
    </source>
</evidence>
<proteinExistence type="predicted"/>
<dbReference type="EMBL" id="AWVJ01000208">
    <property type="protein sequence ID" value="ERK40964.1"/>
    <property type="molecule type" value="Genomic_DNA"/>
</dbReference>
<dbReference type="HOGENOM" id="CLU_3183851_0_0_9"/>
<dbReference type="AlphaFoldDB" id="U2PBB5"/>
<dbReference type="PATRIC" id="fig|1256908.3.peg.3063"/>
<accession>U2PBB5</accession>
<protein>
    <submittedName>
        <fullName evidence="1">Uncharacterized protein</fullName>
    </submittedName>
</protein>
<name>U2PBB5_EUBRA</name>
<organism evidence="1 2">
    <name type="scientific">Eubacterium ramulus ATCC 29099</name>
    <dbReference type="NCBI Taxonomy" id="1256908"/>
    <lineage>
        <taxon>Bacteria</taxon>
        <taxon>Bacillati</taxon>
        <taxon>Bacillota</taxon>
        <taxon>Clostridia</taxon>
        <taxon>Eubacteriales</taxon>
        <taxon>Eubacteriaceae</taxon>
        <taxon>Eubacterium</taxon>
    </lineage>
</organism>